<dbReference type="OrthoDB" id="10016898at2759"/>
<feature type="transmembrane region" description="Helical" evidence="3">
    <location>
        <begin position="337"/>
        <end position="358"/>
    </location>
</feature>
<keyword evidence="3" id="KW-1133">Transmembrane helix</keyword>
<dbReference type="InterPro" id="IPR050327">
    <property type="entry name" value="Proton-linked_MCT"/>
</dbReference>
<evidence type="ECO:0000256" key="2">
    <source>
        <dbReference type="SAM" id="MobiDB-lite"/>
    </source>
</evidence>
<dbReference type="PANTHER" id="PTHR11360">
    <property type="entry name" value="MONOCARBOXYLATE TRANSPORTER"/>
    <property type="match status" value="1"/>
</dbReference>
<dbReference type="AlphaFoldDB" id="A0A8S4N1X2"/>
<dbReference type="GO" id="GO:0016020">
    <property type="term" value="C:membrane"/>
    <property type="evidence" value="ECO:0007669"/>
    <property type="project" value="UniProtKB-SubCell"/>
</dbReference>
<feature type="non-terminal residue" evidence="5">
    <location>
        <position position="1"/>
    </location>
</feature>
<feature type="transmembrane region" description="Helical" evidence="3">
    <location>
        <begin position="309"/>
        <end position="330"/>
    </location>
</feature>
<feature type="compositionally biased region" description="Polar residues" evidence="2">
    <location>
        <begin position="506"/>
        <end position="517"/>
    </location>
</feature>
<dbReference type="Pfam" id="PF07690">
    <property type="entry name" value="MFS_1"/>
    <property type="match status" value="1"/>
</dbReference>
<dbReference type="Proteomes" id="UP000749559">
    <property type="component" value="Unassembled WGS sequence"/>
</dbReference>
<feature type="transmembrane region" description="Helical" evidence="3">
    <location>
        <begin position="138"/>
        <end position="160"/>
    </location>
</feature>
<sequence length="517" mass="57875">HFLRIINETITMNFKFNFGYELPSVPVPSCCCGWFARDARGWMICLAVLIITVIRSGITYSFGIFVVKLEDTYHKPLAEQNWIGTLSFAIGLLFSPLSVMLIRYLGPNGYRITGIAGTLCLSISCVGSSFIHSQEWLFLTYSLLSGVGSSLIYMSSSLIIGDYFDKSHNLHVLTTSILLCGYPVGSLLFNPLNAWILESYGWRVAFRASSGLILVIGLACCTLFKPKSKPGYTEEKLDDENPSTEEEKIEENKNSFSLKPWSSLKEVRRRPEIVLWLVGNFLNYLGFYMPFLNLAFYMDKRGIDTVQSAWALTLLSLVECIAYVISSIIGDFFKGRLVFVNLFASVGLCTICFMWPFVDVGYDAILALSSVMGAFLGLTIVYTYAASGEVTQLPIDVAWSHTNMWSGFGILLGPLFSGTIYDIRQSYDDVFYVIGTLYLLGTVIFGTIILIGRLRDKNKLEYEEFNDEPVTNYKDTFRVTKRSISTGNMDSDDDSSRCSSSDNKTIRCSENTPIGQP</sequence>
<feature type="compositionally biased region" description="Acidic residues" evidence="2">
    <location>
        <begin position="236"/>
        <end position="249"/>
    </location>
</feature>
<organism evidence="5 6">
    <name type="scientific">Owenia fusiformis</name>
    <name type="common">Polychaete worm</name>
    <dbReference type="NCBI Taxonomy" id="6347"/>
    <lineage>
        <taxon>Eukaryota</taxon>
        <taxon>Metazoa</taxon>
        <taxon>Spiralia</taxon>
        <taxon>Lophotrochozoa</taxon>
        <taxon>Annelida</taxon>
        <taxon>Polychaeta</taxon>
        <taxon>Sedentaria</taxon>
        <taxon>Canalipalpata</taxon>
        <taxon>Sabellida</taxon>
        <taxon>Oweniida</taxon>
        <taxon>Oweniidae</taxon>
        <taxon>Owenia</taxon>
    </lineage>
</organism>
<comment type="subcellular location">
    <subcellularLocation>
        <location evidence="1">Membrane</location>
        <topology evidence="1">Multi-pass membrane protein</topology>
    </subcellularLocation>
</comment>
<dbReference type="InterPro" id="IPR036259">
    <property type="entry name" value="MFS_trans_sf"/>
</dbReference>
<proteinExistence type="predicted"/>
<evidence type="ECO:0000259" key="4">
    <source>
        <dbReference type="PROSITE" id="PS50850"/>
    </source>
</evidence>
<reference evidence="5" key="1">
    <citation type="submission" date="2022-03" db="EMBL/GenBank/DDBJ databases">
        <authorList>
            <person name="Martin C."/>
        </authorList>
    </citation>
    <scope>NUCLEOTIDE SEQUENCE</scope>
</reference>
<keyword evidence="3" id="KW-0812">Transmembrane</keyword>
<evidence type="ECO:0000256" key="3">
    <source>
        <dbReference type="SAM" id="Phobius"/>
    </source>
</evidence>
<dbReference type="InterPro" id="IPR011701">
    <property type="entry name" value="MFS"/>
</dbReference>
<feature type="region of interest" description="Disordered" evidence="2">
    <location>
        <begin position="484"/>
        <end position="517"/>
    </location>
</feature>
<comment type="caution">
    <text evidence="5">The sequence shown here is derived from an EMBL/GenBank/DDBJ whole genome shotgun (WGS) entry which is preliminary data.</text>
</comment>
<feature type="transmembrane region" description="Helical" evidence="3">
    <location>
        <begin position="112"/>
        <end position="132"/>
    </location>
</feature>
<dbReference type="InterPro" id="IPR020846">
    <property type="entry name" value="MFS_dom"/>
</dbReference>
<feature type="transmembrane region" description="Helical" evidence="3">
    <location>
        <begin position="42"/>
        <end position="62"/>
    </location>
</feature>
<dbReference type="GO" id="GO:0022857">
    <property type="term" value="F:transmembrane transporter activity"/>
    <property type="evidence" value="ECO:0007669"/>
    <property type="project" value="InterPro"/>
</dbReference>
<feature type="transmembrane region" description="Helical" evidence="3">
    <location>
        <begin position="405"/>
        <end position="424"/>
    </location>
</feature>
<keyword evidence="3" id="KW-0472">Membrane</keyword>
<dbReference type="SUPFAM" id="SSF103473">
    <property type="entry name" value="MFS general substrate transporter"/>
    <property type="match status" value="1"/>
</dbReference>
<feature type="domain" description="Major facilitator superfamily (MFS) profile" evidence="4">
    <location>
        <begin position="1"/>
        <end position="453"/>
    </location>
</feature>
<feature type="transmembrane region" description="Helical" evidence="3">
    <location>
        <begin position="82"/>
        <end position="105"/>
    </location>
</feature>
<feature type="transmembrane region" description="Helical" evidence="3">
    <location>
        <begin position="430"/>
        <end position="451"/>
    </location>
</feature>
<feature type="transmembrane region" description="Helical" evidence="3">
    <location>
        <begin position="172"/>
        <end position="192"/>
    </location>
</feature>
<name>A0A8S4N1X2_OWEFU</name>
<feature type="transmembrane region" description="Helical" evidence="3">
    <location>
        <begin position="273"/>
        <end position="297"/>
    </location>
</feature>
<evidence type="ECO:0000256" key="1">
    <source>
        <dbReference type="ARBA" id="ARBA00004141"/>
    </source>
</evidence>
<feature type="region of interest" description="Disordered" evidence="2">
    <location>
        <begin position="231"/>
        <end position="251"/>
    </location>
</feature>
<feature type="transmembrane region" description="Helical" evidence="3">
    <location>
        <begin position="364"/>
        <end position="385"/>
    </location>
</feature>
<dbReference type="Gene3D" id="1.20.1250.20">
    <property type="entry name" value="MFS general substrate transporter like domains"/>
    <property type="match status" value="1"/>
</dbReference>
<evidence type="ECO:0000313" key="6">
    <source>
        <dbReference type="Proteomes" id="UP000749559"/>
    </source>
</evidence>
<dbReference type="PANTHER" id="PTHR11360:SF251">
    <property type="entry name" value="MAJOR FACILITATOR SUPERFAMILY (MFS) PROFILE DOMAIN-CONTAINING PROTEIN"/>
    <property type="match status" value="1"/>
</dbReference>
<keyword evidence="6" id="KW-1185">Reference proteome</keyword>
<feature type="transmembrane region" description="Helical" evidence="3">
    <location>
        <begin position="204"/>
        <end position="224"/>
    </location>
</feature>
<gene>
    <name evidence="5" type="ORF">OFUS_LOCUS2647</name>
</gene>
<dbReference type="PROSITE" id="PS50850">
    <property type="entry name" value="MFS"/>
    <property type="match status" value="1"/>
</dbReference>
<accession>A0A8S4N1X2</accession>
<protein>
    <recommendedName>
        <fullName evidence="4">Major facilitator superfamily (MFS) profile domain-containing protein</fullName>
    </recommendedName>
</protein>
<evidence type="ECO:0000313" key="5">
    <source>
        <dbReference type="EMBL" id="CAH1775327.1"/>
    </source>
</evidence>
<dbReference type="EMBL" id="CAIIXF020000001">
    <property type="protein sequence ID" value="CAH1775327.1"/>
    <property type="molecule type" value="Genomic_DNA"/>
</dbReference>